<feature type="active site" description="Proton donor" evidence="8">
    <location>
        <position position="68"/>
    </location>
</feature>
<dbReference type="PROSITE" id="PS51747">
    <property type="entry name" value="CYT_DCMP_DEAMINASES_2"/>
    <property type="match status" value="1"/>
</dbReference>
<keyword evidence="4 8" id="KW-0479">Metal-binding</keyword>
<evidence type="ECO:0000256" key="4">
    <source>
        <dbReference type="ARBA" id="ARBA00022723"/>
    </source>
</evidence>
<dbReference type="SUPFAM" id="SSF53927">
    <property type="entry name" value="Cytidine deaminase-like"/>
    <property type="match status" value="1"/>
</dbReference>
<dbReference type="RefSeq" id="WP_378121435.1">
    <property type="nucleotide sequence ID" value="NZ_JBHRTF010000016.1"/>
</dbReference>
<keyword evidence="6 8" id="KW-0862">Zinc</keyword>
<evidence type="ECO:0000256" key="3">
    <source>
        <dbReference type="ARBA" id="ARBA00022694"/>
    </source>
</evidence>
<gene>
    <name evidence="8 10" type="primary">tadA</name>
    <name evidence="10" type="ORF">ACFODX_17215</name>
</gene>
<dbReference type="EMBL" id="JBHRTF010000016">
    <property type="protein sequence ID" value="MFC3117313.1"/>
    <property type="molecule type" value="Genomic_DNA"/>
</dbReference>
<keyword evidence="5 8" id="KW-0378">Hydrolase</keyword>
<feature type="binding site" evidence="8">
    <location>
        <position position="66"/>
    </location>
    <ligand>
        <name>Zn(2+)</name>
        <dbReference type="ChEBI" id="CHEBI:29105"/>
        <note>catalytic</note>
    </ligand>
</feature>
<comment type="function">
    <text evidence="8">Catalyzes the deamination of adenosine to inosine at the wobble position 34 of tRNA(Arg2).</text>
</comment>
<dbReference type="GO" id="GO:0052717">
    <property type="term" value="F:tRNA-specific adenosine-34 deaminase activity"/>
    <property type="evidence" value="ECO:0007669"/>
    <property type="project" value="UniProtKB-EC"/>
</dbReference>
<dbReference type="InterPro" id="IPR016192">
    <property type="entry name" value="APOBEC/CMP_deaminase_Zn-bd"/>
</dbReference>
<feature type="binding site" evidence="8">
    <location>
        <position position="96"/>
    </location>
    <ligand>
        <name>Zn(2+)</name>
        <dbReference type="ChEBI" id="CHEBI:29105"/>
        <note>catalytic</note>
    </ligand>
</feature>
<protein>
    <recommendedName>
        <fullName evidence="8">tRNA-specific adenosine deaminase</fullName>
        <ecNumber evidence="8">3.5.4.33</ecNumber>
    </recommendedName>
</protein>
<comment type="cofactor">
    <cofactor evidence="8">
        <name>Zn(2+)</name>
        <dbReference type="ChEBI" id="CHEBI:29105"/>
    </cofactor>
    <text evidence="8">Binds 1 zinc ion per subunit.</text>
</comment>
<proteinExistence type="inferred from homology"/>
<dbReference type="InterPro" id="IPR028883">
    <property type="entry name" value="tRNA_aden_deaminase"/>
</dbReference>
<evidence type="ECO:0000259" key="9">
    <source>
        <dbReference type="PROSITE" id="PS51747"/>
    </source>
</evidence>
<dbReference type="PROSITE" id="PS00903">
    <property type="entry name" value="CYT_DCMP_DEAMINASES_1"/>
    <property type="match status" value="1"/>
</dbReference>
<dbReference type="CDD" id="cd01285">
    <property type="entry name" value="nucleoside_deaminase"/>
    <property type="match status" value="1"/>
</dbReference>
<keyword evidence="11" id="KW-1185">Reference proteome</keyword>
<evidence type="ECO:0000256" key="6">
    <source>
        <dbReference type="ARBA" id="ARBA00022833"/>
    </source>
</evidence>
<organism evidence="10 11">
    <name type="scientific">Cellvibrio fontiphilus</name>
    <dbReference type="NCBI Taxonomy" id="1815559"/>
    <lineage>
        <taxon>Bacteria</taxon>
        <taxon>Pseudomonadati</taxon>
        <taxon>Pseudomonadota</taxon>
        <taxon>Gammaproteobacteria</taxon>
        <taxon>Cellvibrionales</taxon>
        <taxon>Cellvibrionaceae</taxon>
        <taxon>Cellvibrio</taxon>
    </lineage>
</organism>
<evidence type="ECO:0000256" key="1">
    <source>
        <dbReference type="ARBA" id="ARBA00010669"/>
    </source>
</evidence>
<dbReference type="PANTHER" id="PTHR11079">
    <property type="entry name" value="CYTOSINE DEAMINASE FAMILY MEMBER"/>
    <property type="match status" value="1"/>
</dbReference>
<comment type="similarity">
    <text evidence="1">Belongs to the cytidine and deoxycytidylate deaminase family. ADAT2 subfamily.</text>
</comment>
<evidence type="ECO:0000313" key="10">
    <source>
        <dbReference type="EMBL" id="MFC3117313.1"/>
    </source>
</evidence>
<evidence type="ECO:0000256" key="7">
    <source>
        <dbReference type="ARBA" id="ARBA00048045"/>
    </source>
</evidence>
<feature type="binding site" evidence="8">
    <location>
        <position position="99"/>
    </location>
    <ligand>
        <name>Zn(2+)</name>
        <dbReference type="ChEBI" id="CHEBI:29105"/>
        <note>catalytic</note>
    </ligand>
</feature>
<dbReference type="Pfam" id="PF00383">
    <property type="entry name" value="dCMP_cyt_deam_1"/>
    <property type="match status" value="1"/>
</dbReference>
<name>A0ABV7FKP3_9GAMM</name>
<comment type="catalytic activity">
    <reaction evidence="7 8">
        <text>adenosine(34) in tRNA + H2O + H(+) = inosine(34) in tRNA + NH4(+)</text>
        <dbReference type="Rhea" id="RHEA:43168"/>
        <dbReference type="Rhea" id="RHEA-COMP:10373"/>
        <dbReference type="Rhea" id="RHEA-COMP:10374"/>
        <dbReference type="ChEBI" id="CHEBI:15377"/>
        <dbReference type="ChEBI" id="CHEBI:15378"/>
        <dbReference type="ChEBI" id="CHEBI:28938"/>
        <dbReference type="ChEBI" id="CHEBI:74411"/>
        <dbReference type="ChEBI" id="CHEBI:82852"/>
        <dbReference type="EC" id="3.5.4.33"/>
    </reaction>
</comment>
<sequence length="174" mass="19348">MTSLDERDNSDSLLAQDEYWMSRAFALAAQGEQLGEVPVGAVIVCDGQVVGEGFNQPITSHDPTAHAEIVALRQAAQRLQNYRLVGASIYVTLEPCTMCVGALVHARISRLVFGTSEPKAGAVVSKSQLLDNNYFNHRVSYSSGVMARECQHQLSHFFALRRQQKRQEKEQRLK</sequence>
<comment type="subunit">
    <text evidence="2 8">Homodimer.</text>
</comment>
<comment type="caution">
    <text evidence="10">The sequence shown here is derived from an EMBL/GenBank/DDBJ whole genome shotgun (WGS) entry which is preliminary data.</text>
</comment>
<dbReference type="Proteomes" id="UP001595555">
    <property type="component" value="Unassembled WGS sequence"/>
</dbReference>
<reference evidence="11" key="1">
    <citation type="journal article" date="2019" name="Int. J. Syst. Evol. Microbiol.">
        <title>The Global Catalogue of Microorganisms (GCM) 10K type strain sequencing project: providing services to taxonomists for standard genome sequencing and annotation.</title>
        <authorList>
            <consortium name="The Broad Institute Genomics Platform"/>
            <consortium name="The Broad Institute Genome Sequencing Center for Infectious Disease"/>
            <person name="Wu L."/>
            <person name="Ma J."/>
        </authorList>
    </citation>
    <scope>NUCLEOTIDE SEQUENCE [LARGE SCALE GENOMIC DNA]</scope>
    <source>
        <strain evidence="11">KCTC 52237</strain>
    </source>
</reference>
<evidence type="ECO:0000256" key="5">
    <source>
        <dbReference type="ARBA" id="ARBA00022801"/>
    </source>
</evidence>
<dbReference type="PANTHER" id="PTHR11079:SF202">
    <property type="entry name" value="TRNA-SPECIFIC ADENOSINE DEAMINASE"/>
    <property type="match status" value="1"/>
</dbReference>
<dbReference type="Gene3D" id="3.40.140.10">
    <property type="entry name" value="Cytidine Deaminase, domain 2"/>
    <property type="match status" value="1"/>
</dbReference>
<dbReference type="NCBIfam" id="NF008113">
    <property type="entry name" value="PRK10860.1"/>
    <property type="match status" value="1"/>
</dbReference>
<dbReference type="EC" id="3.5.4.33" evidence="8"/>
<accession>A0ABV7FKP3</accession>
<dbReference type="InterPro" id="IPR016193">
    <property type="entry name" value="Cytidine_deaminase-like"/>
</dbReference>
<feature type="domain" description="CMP/dCMP-type deaminase" evidence="9">
    <location>
        <begin position="15"/>
        <end position="124"/>
    </location>
</feature>
<dbReference type="InterPro" id="IPR002125">
    <property type="entry name" value="CMP_dCMP_dom"/>
</dbReference>
<evidence type="ECO:0000256" key="2">
    <source>
        <dbReference type="ARBA" id="ARBA00011738"/>
    </source>
</evidence>
<dbReference type="HAMAP" id="MF_00972">
    <property type="entry name" value="tRNA_aden_deaminase"/>
    <property type="match status" value="1"/>
</dbReference>
<evidence type="ECO:0000313" key="11">
    <source>
        <dbReference type="Proteomes" id="UP001595555"/>
    </source>
</evidence>
<evidence type="ECO:0000256" key="8">
    <source>
        <dbReference type="HAMAP-Rule" id="MF_00972"/>
    </source>
</evidence>
<keyword evidence="3 8" id="KW-0819">tRNA processing</keyword>